<keyword evidence="2" id="KW-0732">Signal</keyword>
<name>A0A652YMP3_NOCGL</name>
<gene>
    <name evidence="3" type="ORF">FNL38_105290</name>
</gene>
<dbReference type="AlphaFoldDB" id="A0A652YMP3"/>
<accession>A0A652YMP3</accession>
<keyword evidence="1" id="KW-0472">Membrane</keyword>
<dbReference type="EMBL" id="VNIQ01000005">
    <property type="protein sequence ID" value="TYQ03140.1"/>
    <property type="molecule type" value="Genomic_DNA"/>
</dbReference>
<evidence type="ECO:0000256" key="2">
    <source>
        <dbReference type="SAM" id="SignalP"/>
    </source>
</evidence>
<feature type="transmembrane region" description="Helical" evidence="1">
    <location>
        <begin position="191"/>
        <end position="213"/>
    </location>
</feature>
<comment type="caution">
    <text evidence="3">The sequence shown here is derived from an EMBL/GenBank/DDBJ whole genome shotgun (WGS) entry which is preliminary data.</text>
</comment>
<keyword evidence="1" id="KW-1133">Transmembrane helix</keyword>
<organism evidence="3">
    <name type="scientific">Nocardia globerula</name>
    <dbReference type="NCBI Taxonomy" id="1818"/>
    <lineage>
        <taxon>Bacteria</taxon>
        <taxon>Bacillati</taxon>
        <taxon>Actinomycetota</taxon>
        <taxon>Actinomycetes</taxon>
        <taxon>Mycobacteriales</taxon>
        <taxon>Nocardiaceae</taxon>
        <taxon>Nocardia</taxon>
    </lineage>
</organism>
<dbReference type="NCBIfam" id="NF038012">
    <property type="entry name" value="DMT_1"/>
    <property type="match status" value="1"/>
</dbReference>
<reference evidence="3" key="1">
    <citation type="submission" date="2019-07" db="EMBL/GenBank/DDBJ databases">
        <title>Genomic Encyclopedia of Type Strains, Phase IV (KMG-IV): sequencing the most valuable type-strain genomes for metagenomic binning, comparative biology and taxonomic classification.</title>
        <authorList>
            <person name="Goeker M."/>
        </authorList>
    </citation>
    <scope>NUCLEOTIDE SEQUENCE</scope>
    <source>
        <strain evidence="3">DSM 44596</strain>
    </source>
</reference>
<feature type="transmembrane region" description="Helical" evidence="1">
    <location>
        <begin position="134"/>
        <end position="153"/>
    </location>
</feature>
<sequence>MGDLPLISIICALAAALLFACASVAQQRAASSVPEGGALVASLIRSPRWWAGLIGDGGGYVMQALALALGSVLVVQPLIVSSLLFALPLSAKFSGIRITRTAWTFAVMLAIALAVFLVVGDPTEGDSNAPWSDWAVPLAITVGVAVVATIGGLSKLDAGWRALLLGAAAGIYFGIAVAFTKYVTELLEHGFVGVVSAWQTWALIASGAIGVYVQQRAFQVGPLSASLPALTIGEPIAAVFLGMTVLDERLRVEGLGILVIGCAVAVMIVTTIALSRSQGRETIGVTAPSPVSS</sequence>
<evidence type="ECO:0008006" key="4">
    <source>
        <dbReference type="Google" id="ProtNLM"/>
    </source>
</evidence>
<feature type="transmembrane region" description="Helical" evidence="1">
    <location>
        <begin position="101"/>
        <end position="119"/>
    </location>
</feature>
<keyword evidence="1" id="KW-0812">Transmembrane</keyword>
<feature type="transmembrane region" description="Helical" evidence="1">
    <location>
        <begin position="160"/>
        <end position="179"/>
    </location>
</feature>
<protein>
    <recommendedName>
        <fullName evidence="4">Magnesium transporter NIPA</fullName>
    </recommendedName>
</protein>
<dbReference type="PANTHER" id="PTHR40761">
    <property type="entry name" value="CONSERVED INTEGRAL MEMBRANE ALANINE VALINE AND LEUCINE RICH PROTEIN-RELATED"/>
    <property type="match status" value="1"/>
</dbReference>
<feature type="chain" id="PRO_5039078136" description="Magnesium transporter NIPA" evidence="2">
    <location>
        <begin position="26"/>
        <end position="293"/>
    </location>
</feature>
<dbReference type="PANTHER" id="PTHR40761:SF1">
    <property type="entry name" value="CONSERVED INTEGRAL MEMBRANE ALANINE VALINE AND LEUCINE RICH PROTEIN-RELATED"/>
    <property type="match status" value="1"/>
</dbReference>
<feature type="transmembrane region" description="Helical" evidence="1">
    <location>
        <begin position="225"/>
        <end position="243"/>
    </location>
</feature>
<evidence type="ECO:0000256" key="1">
    <source>
        <dbReference type="SAM" id="Phobius"/>
    </source>
</evidence>
<proteinExistence type="predicted"/>
<feature type="transmembrane region" description="Helical" evidence="1">
    <location>
        <begin position="64"/>
        <end position="89"/>
    </location>
</feature>
<evidence type="ECO:0000313" key="3">
    <source>
        <dbReference type="EMBL" id="TYQ03140.1"/>
    </source>
</evidence>
<feature type="signal peptide" evidence="2">
    <location>
        <begin position="1"/>
        <end position="25"/>
    </location>
</feature>
<feature type="transmembrane region" description="Helical" evidence="1">
    <location>
        <begin position="255"/>
        <end position="274"/>
    </location>
</feature>